<dbReference type="GO" id="GO:0004673">
    <property type="term" value="F:protein histidine kinase activity"/>
    <property type="evidence" value="ECO:0007669"/>
    <property type="project" value="UniProtKB-EC"/>
</dbReference>
<sequence>MLISTLPLKDLTSGFKESTVSDIVDSRRAEMLQQANALDERESFSNMRRLAWAERSLLYLAYHVQPAGTSGNGRGF</sequence>
<keyword evidence="1" id="KW-0418">Kinase</keyword>
<dbReference type="AlphaFoldDB" id="A0A376RG68"/>
<gene>
    <name evidence="1" type="primary">rcsD_4</name>
    <name evidence="1" type="ORF">NCTC10865_02145</name>
</gene>
<protein>
    <submittedName>
        <fullName evidence="1">Two-component system sensor kinase</fullName>
        <ecNumber evidence="1">2.7.13.3</ecNumber>
    </submittedName>
</protein>
<evidence type="ECO:0000313" key="1">
    <source>
        <dbReference type="EMBL" id="STI16873.1"/>
    </source>
</evidence>
<accession>A0A376RG68</accession>
<dbReference type="EC" id="2.7.13.3" evidence="1"/>
<reference evidence="1 2" key="1">
    <citation type="submission" date="2018-06" db="EMBL/GenBank/DDBJ databases">
        <authorList>
            <consortium name="Pathogen Informatics"/>
            <person name="Doyle S."/>
        </authorList>
    </citation>
    <scope>NUCLEOTIDE SEQUENCE [LARGE SCALE GENOMIC DNA]</scope>
    <source>
        <strain evidence="1 2">NCTC10865</strain>
    </source>
</reference>
<proteinExistence type="predicted"/>
<organism evidence="1 2">
    <name type="scientific">Escherichia coli</name>
    <dbReference type="NCBI Taxonomy" id="562"/>
    <lineage>
        <taxon>Bacteria</taxon>
        <taxon>Pseudomonadati</taxon>
        <taxon>Pseudomonadota</taxon>
        <taxon>Gammaproteobacteria</taxon>
        <taxon>Enterobacterales</taxon>
        <taxon>Enterobacteriaceae</taxon>
        <taxon>Escherichia</taxon>
    </lineage>
</organism>
<dbReference type="EMBL" id="UGCD01000002">
    <property type="protein sequence ID" value="STI16873.1"/>
    <property type="molecule type" value="Genomic_DNA"/>
</dbReference>
<name>A0A376RG68_ECOLX</name>
<keyword evidence="1" id="KW-0808">Transferase</keyword>
<evidence type="ECO:0000313" key="2">
    <source>
        <dbReference type="Proteomes" id="UP000254159"/>
    </source>
</evidence>
<dbReference type="Proteomes" id="UP000254159">
    <property type="component" value="Unassembled WGS sequence"/>
</dbReference>